<dbReference type="GO" id="GO:0008270">
    <property type="term" value="F:zinc ion binding"/>
    <property type="evidence" value="ECO:0007669"/>
    <property type="project" value="InterPro"/>
</dbReference>
<dbReference type="GO" id="GO:0032259">
    <property type="term" value="P:methylation"/>
    <property type="evidence" value="ECO:0007669"/>
    <property type="project" value="UniProtKB-KW"/>
</dbReference>
<dbReference type="GO" id="GO:0009086">
    <property type="term" value="P:methionine biosynthetic process"/>
    <property type="evidence" value="ECO:0007669"/>
    <property type="project" value="InterPro"/>
</dbReference>
<keyword evidence="3 4" id="KW-0862">Zinc</keyword>
<dbReference type="SUPFAM" id="SSF82282">
    <property type="entry name" value="Homocysteine S-methyltransferase"/>
    <property type="match status" value="1"/>
</dbReference>
<dbReference type="InterPro" id="IPR036589">
    <property type="entry name" value="HCY_dom_sf"/>
</dbReference>
<dbReference type="Pfam" id="PF02574">
    <property type="entry name" value="S-methyl_trans"/>
    <property type="match status" value="1"/>
</dbReference>
<evidence type="ECO:0000256" key="1">
    <source>
        <dbReference type="ARBA" id="ARBA00022603"/>
    </source>
</evidence>
<evidence type="ECO:0000313" key="6">
    <source>
        <dbReference type="EMBL" id="OEE31269.1"/>
    </source>
</evidence>
<dbReference type="PIRSF" id="PIRSF037505">
    <property type="entry name" value="Betaine_HMT"/>
    <property type="match status" value="1"/>
</dbReference>
<dbReference type="InterPro" id="IPR017226">
    <property type="entry name" value="BHMT-like"/>
</dbReference>
<evidence type="ECO:0000256" key="3">
    <source>
        <dbReference type="PIRSR" id="PIRSR037505-2"/>
    </source>
</evidence>
<dbReference type="STRING" id="1187848.A1QO_14205"/>
<reference evidence="6 7" key="1">
    <citation type="journal article" date="2012" name="Science">
        <title>Ecological populations of bacteria act as socially cohesive units of antibiotic production and resistance.</title>
        <authorList>
            <person name="Cordero O.X."/>
            <person name="Wildschutte H."/>
            <person name="Kirkup B."/>
            <person name="Proehl S."/>
            <person name="Ngo L."/>
            <person name="Hussain F."/>
            <person name="Le Roux F."/>
            <person name="Mincer T."/>
            <person name="Polz M.F."/>
        </authorList>
    </citation>
    <scope>NUCLEOTIDE SEQUENCE [LARGE SCALE GENOMIC DNA]</scope>
    <source>
        <strain evidence="6 7">ZF-129</strain>
    </source>
</reference>
<dbReference type="Proteomes" id="UP000094741">
    <property type="component" value="Unassembled WGS sequence"/>
</dbReference>
<evidence type="ECO:0000313" key="7">
    <source>
        <dbReference type="Proteomes" id="UP000094741"/>
    </source>
</evidence>
<dbReference type="eggNOG" id="COG2040">
    <property type="taxonomic scope" value="Bacteria"/>
</dbReference>
<dbReference type="AlphaFoldDB" id="A0A1E5BB80"/>
<dbReference type="OrthoDB" id="9803687at2"/>
<accession>A0A1E5BB80</accession>
<evidence type="ECO:0000256" key="4">
    <source>
        <dbReference type="PROSITE-ProRule" id="PRU00333"/>
    </source>
</evidence>
<gene>
    <name evidence="6" type="ORF">A1QO_14205</name>
</gene>
<dbReference type="EMBL" id="AJYQ02000128">
    <property type="protein sequence ID" value="OEE31269.1"/>
    <property type="molecule type" value="Genomic_DNA"/>
</dbReference>
<keyword evidence="3 4" id="KW-0479">Metal-binding</keyword>
<evidence type="ECO:0000256" key="2">
    <source>
        <dbReference type="ARBA" id="ARBA00022679"/>
    </source>
</evidence>
<feature type="binding site" evidence="3 4">
    <location>
        <position position="288"/>
    </location>
    <ligand>
        <name>Zn(2+)</name>
        <dbReference type="ChEBI" id="CHEBI:29105"/>
    </ligand>
</feature>
<keyword evidence="2 4" id="KW-0808">Transferase</keyword>
<feature type="binding site" evidence="3 4">
    <location>
        <position position="287"/>
    </location>
    <ligand>
        <name>Zn(2+)</name>
        <dbReference type="ChEBI" id="CHEBI:29105"/>
    </ligand>
</feature>
<proteinExistence type="predicted"/>
<protein>
    <submittedName>
        <fullName evidence="6">Homocysteine methyltransferase</fullName>
    </submittedName>
</protein>
<keyword evidence="1 4" id="KW-0489">Methyltransferase</keyword>
<comment type="caution">
    <text evidence="6">The sequence shown here is derived from an EMBL/GenBank/DDBJ whole genome shotgun (WGS) entry which is preliminary data.</text>
</comment>
<comment type="cofactor">
    <cofactor evidence="3">
        <name>Zn(2+)</name>
        <dbReference type="ChEBI" id="CHEBI:29105"/>
    </cofactor>
    <text evidence="3">Binds 1 zinc ion per subunit.</text>
</comment>
<dbReference type="PANTHER" id="PTHR11103:SF18">
    <property type="entry name" value="SLR1189 PROTEIN"/>
    <property type="match status" value="1"/>
</dbReference>
<dbReference type="Gene3D" id="3.20.20.330">
    <property type="entry name" value="Homocysteine-binding-like domain"/>
    <property type="match status" value="1"/>
</dbReference>
<dbReference type="RefSeq" id="WP_017039890.1">
    <property type="nucleotide sequence ID" value="NZ_AJYQ02000128.1"/>
</dbReference>
<sequence>MFTLFDGGMGRELKRIGAPFSQPLWSAQALIESPQHVQQAHQSFIDAGCDAITVNSYACVPFHLGGELYHSQGRELARSAAQLARNVADQNTADRNTADRNKNITVAGALPPALGSYRPDLFNVEQAKPILETLIEAQAPFVDVWIVETISSLAEFLLVSDLLAQSDKPVYYAFTLKDDLDDSSKLRSGESVEQVMTSVCQSNAQAVLFNCSRPEVINEAIQVSKRVLNEHGKEAQLGAYANGFTPIQDDHLANDGLSAIRDDLSPVQYLEFVKQWLDSGASIIGGCCGIHPEHIQTLDHFRQTRLR</sequence>
<organism evidence="6 7">
    <name type="scientific">Vibrio genomosp. F10 str. ZF-129</name>
    <dbReference type="NCBI Taxonomy" id="1187848"/>
    <lineage>
        <taxon>Bacteria</taxon>
        <taxon>Pseudomonadati</taxon>
        <taxon>Pseudomonadota</taxon>
        <taxon>Gammaproteobacteria</taxon>
        <taxon>Vibrionales</taxon>
        <taxon>Vibrionaceae</taxon>
        <taxon>Vibrio</taxon>
    </lineage>
</organism>
<evidence type="ECO:0000259" key="5">
    <source>
        <dbReference type="PROSITE" id="PS50970"/>
    </source>
</evidence>
<feature type="domain" description="Hcy-binding" evidence="5">
    <location>
        <begin position="1"/>
        <end position="302"/>
    </location>
</feature>
<dbReference type="PANTHER" id="PTHR11103">
    <property type="entry name" value="SLR1189 PROTEIN"/>
    <property type="match status" value="1"/>
</dbReference>
<name>A0A1E5BB80_9VIBR</name>
<dbReference type="InterPro" id="IPR003726">
    <property type="entry name" value="HCY_dom"/>
</dbReference>
<dbReference type="GO" id="GO:0008168">
    <property type="term" value="F:methyltransferase activity"/>
    <property type="evidence" value="ECO:0007669"/>
    <property type="project" value="UniProtKB-UniRule"/>
</dbReference>
<feature type="binding site" evidence="3 4">
    <location>
        <position position="211"/>
    </location>
    <ligand>
        <name>Zn(2+)</name>
        <dbReference type="ChEBI" id="CHEBI:29105"/>
    </ligand>
</feature>
<dbReference type="PROSITE" id="PS50970">
    <property type="entry name" value="HCY"/>
    <property type="match status" value="1"/>
</dbReference>